<comment type="caution">
    <text evidence="6">The sequence shown here is derived from an EMBL/GenBank/DDBJ whole genome shotgun (WGS) entry which is preliminary data.</text>
</comment>
<accession>A0A9K3LG66</accession>
<dbReference type="AlphaFoldDB" id="A0A9K3LG66"/>
<dbReference type="OrthoDB" id="64736at2759"/>
<feature type="domain" description="Alpha-N-acetylglucosaminidase C-terminal" evidence="5">
    <location>
        <begin position="559"/>
        <end position="831"/>
    </location>
</feature>
<dbReference type="Pfam" id="PF12971">
    <property type="entry name" value="NAGLU_N"/>
    <property type="match status" value="1"/>
</dbReference>
<dbReference type="PANTHER" id="PTHR12872">
    <property type="entry name" value="ALPHA-N-ACETYLGLUCOSAMINIDASE"/>
    <property type="match status" value="1"/>
</dbReference>
<evidence type="ECO:0000313" key="6">
    <source>
        <dbReference type="EMBL" id="KAG7360271.1"/>
    </source>
</evidence>
<organism evidence="6 7">
    <name type="scientific">Nitzschia inconspicua</name>
    <dbReference type="NCBI Taxonomy" id="303405"/>
    <lineage>
        <taxon>Eukaryota</taxon>
        <taxon>Sar</taxon>
        <taxon>Stramenopiles</taxon>
        <taxon>Ochrophyta</taxon>
        <taxon>Bacillariophyta</taxon>
        <taxon>Bacillariophyceae</taxon>
        <taxon>Bacillariophycidae</taxon>
        <taxon>Bacillariales</taxon>
        <taxon>Bacillariaceae</taxon>
        <taxon>Nitzschia</taxon>
    </lineage>
</organism>
<evidence type="ECO:0000259" key="3">
    <source>
        <dbReference type="Pfam" id="PF05089"/>
    </source>
</evidence>
<feature type="signal peptide" evidence="2">
    <location>
        <begin position="1"/>
        <end position="26"/>
    </location>
</feature>
<dbReference type="Pfam" id="PF05089">
    <property type="entry name" value="NAGLU"/>
    <property type="match status" value="1"/>
</dbReference>
<dbReference type="InterPro" id="IPR024733">
    <property type="entry name" value="NAGLU_tim-barrel"/>
</dbReference>
<protein>
    <submittedName>
        <fullName evidence="6">Alpha-N-acetylglucosaminidase (NAglu) tim-barrel domain containing protein</fullName>
    </submittedName>
</protein>
<keyword evidence="2" id="KW-0732">Signal</keyword>
<feature type="domain" description="Alpha-N-acetylglucosaminidase N-terminal" evidence="4">
    <location>
        <begin position="62"/>
        <end position="156"/>
    </location>
</feature>
<evidence type="ECO:0000313" key="7">
    <source>
        <dbReference type="Proteomes" id="UP000693970"/>
    </source>
</evidence>
<evidence type="ECO:0000256" key="2">
    <source>
        <dbReference type="SAM" id="SignalP"/>
    </source>
</evidence>
<name>A0A9K3LG66_9STRA</name>
<proteinExistence type="predicted"/>
<dbReference type="InterPro" id="IPR024732">
    <property type="entry name" value="NAGLU_C"/>
</dbReference>
<sequence>MQCFSSSIVWLVSVFCVSLIPMRAYSTENATAIDTNRSREQPLKWDPPSWWDFSRPEGSVRAVYDLIDRVLGNPELKKAFDLAVVPGDRRDKPWFRIEQNTTFVGDPNIIRITATSVSELTAGLGHYFKEYCNFTIEWSTGGRAGGSHIIIPDIWPVPLHQSPEMINAATPRSVSFSLQVQRTVSWSYLMNVCTHSYSLVWYDWEAWQSLIDGFALRGINMILALTGQEEIQYQVFSKLGVRDHDIRSWFNGPAFLTWSRGQNEYGSGIAGPLPRSFMKSQWHLQREHILPRLRSLGIVGVLPAFQGNVPIQIKTLFQDSNITQQGETGWIDALDPLFGRIADLWMSKLIQDFGTDHYYQTDGYFNGGTAPWMHMATGQLNPNSKPSKDSLNGKSPVSRSHDESWYRRGRAVYAGLSRTDPQAYWLYQGFAFVGWNTAEEASYLKGFVDSVPANRLIIIDMGYSPDGQWQMWNNASFFGAPFIYTSLYNFGDTAGMRGDFKHLNEAVPFRAIEANASIVGIGATPEGIDHNPLYFELLFQANFRQFPIENLLSAVSHLNHKRYGLDQLNYNVKMASKFLLESVYSQGFSVRDLTGVSHISPPASGSLFEDDRRTPKPILCNIFHSWQHLILASFVMQSWTDPFLYDLINVGREVLAQLSTPAALNFSDAIENQQVDRKKVLSSGRLYIGLLHDLDNLVSYSEAFHLVAWIASARNLATQDSQGDNQNDCVSPILGNRTGLLNGCCATFLEWNARCQITTWNPTPSGAAEIPGGPIDYASKHWHGLISPYYTKRGKILLSRALEDESRGLPLNKTAIKRLLARHAYDWTTSISEGAFGELVRPHRLFETARDISQFMIQKYSHWFFSCNKDSEYSGKEIK</sequence>
<feature type="region of interest" description="Disordered" evidence="1">
    <location>
        <begin position="376"/>
        <end position="402"/>
    </location>
</feature>
<feature type="compositionally biased region" description="Polar residues" evidence="1">
    <location>
        <begin position="378"/>
        <end position="398"/>
    </location>
</feature>
<reference evidence="6" key="2">
    <citation type="submission" date="2021-04" db="EMBL/GenBank/DDBJ databases">
        <authorList>
            <person name="Podell S."/>
        </authorList>
    </citation>
    <scope>NUCLEOTIDE SEQUENCE</scope>
    <source>
        <strain evidence="6">Hildebrandi</strain>
    </source>
</reference>
<dbReference type="InterPro" id="IPR007781">
    <property type="entry name" value="NAGLU"/>
</dbReference>
<reference evidence="6" key="1">
    <citation type="journal article" date="2021" name="Sci. Rep.">
        <title>Diploid genomic architecture of Nitzschia inconspicua, an elite biomass production diatom.</title>
        <authorList>
            <person name="Oliver A."/>
            <person name="Podell S."/>
            <person name="Pinowska A."/>
            <person name="Traller J.C."/>
            <person name="Smith S.R."/>
            <person name="McClure R."/>
            <person name="Beliaev A."/>
            <person name="Bohutskyi P."/>
            <person name="Hill E.A."/>
            <person name="Rabines A."/>
            <person name="Zheng H."/>
            <person name="Allen L.Z."/>
            <person name="Kuo A."/>
            <person name="Grigoriev I.V."/>
            <person name="Allen A.E."/>
            <person name="Hazlebeck D."/>
            <person name="Allen E.E."/>
        </authorList>
    </citation>
    <scope>NUCLEOTIDE SEQUENCE</scope>
    <source>
        <strain evidence="6">Hildebrandi</strain>
    </source>
</reference>
<feature type="chain" id="PRO_5039922752" evidence="2">
    <location>
        <begin position="27"/>
        <end position="879"/>
    </location>
</feature>
<dbReference type="InterPro" id="IPR024240">
    <property type="entry name" value="NAGLU_N"/>
</dbReference>
<evidence type="ECO:0000256" key="1">
    <source>
        <dbReference type="SAM" id="MobiDB-lite"/>
    </source>
</evidence>
<gene>
    <name evidence="6" type="ORF">IV203_035370</name>
</gene>
<dbReference type="PANTHER" id="PTHR12872:SF1">
    <property type="entry name" value="ALPHA-N-ACETYLGLUCOSAMINIDASE"/>
    <property type="match status" value="1"/>
</dbReference>
<dbReference type="Pfam" id="PF12972">
    <property type="entry name" value="NAGLU_C"/>
    <property type="match status" value="1"/>
</dbReference>
<feature type="domain" description="Alpha-N-acetylglucosaminidase tim-barrel" evidence="3">
    <location>
        <begin position="188"/>
        <end position="544"/>
    </location>
</feature>
<dbReference type="EMBL" id="JAGRRH010000013">
    <property type="protein sequence ID" value="KAG7360271.1"/>
    <property type="molecule type" value="Genomic_DNA"/>
</dbReference>
<evidence type="ECO:0000259" key="4">
    <source>
        <dbReference type="Pfam" id="PF12971"/>
    </source>
</evidence>
<keyword evidence="7" id="KW-1185">Reference proteome</keyword>
<dbReference type="Proteomes" id="UP000693970">
    <property type="component" value="Unassembled WGS sequence"/>
</dbReference>
<evidence type="ECO:0000259" key="5">
    <source>
        <dbReference type="Pfam" id="PF12972"/>
    </source>
</evidence>